<dbReference type="CDD" id="cd00024">
    <property type="entry name" value="CD_CSD"/>
    <property type="match status" value="1"/>
</dbReference>
<accession>A0A9P7ZD07</accession>
<dbReference type="AlphaFoldDB" id="A0A9P7ZD07"/>
<dbReference type="SUPFAM" id="SSF54160">
    <property type="entry name" value="Chromo domain-like"/>
    <property type="match status" value="1"/>
</dbReference>
<comment type="subunit">
    <text evidence="1">Component of the NuA4 histone acetyltransferase complex.</text>
</comment>
<proteinExistence type="predicted"/>
<dbReference type="RefSeq" id="XP_046113486.1">
    <property type="nucleotide sequence ID" value="XM_046261789.1"/>
</dbReference>
<evidence type="ECO:0000256" key="1">
    <source>
        <dbReference type="ARBA" id="ARBA00011353"/>
    </source>
</evidence>
<reference evidence="2" key="1">
    <citation type="journal article" date="2021" name="IMA Fungus">
        <title>Genomic characterization of three marine fungi, including Emericellopsis atlantica sp. nov. with signatures of a generalist lifestyle and marine biomass degradation.</title>
        <authorList>
            <person name="Hagestad O.C."/>
            <person name="Hou L."/>
            <person name="Andersen J.H."/>
            <person name="Hansen E.H."/>
            <person name="Altermark B."/>
            <person name="Li C."/>
            <person name="Kuhnert E."/>
            <person name="Cox R.J."/>
            <person name="Crous P.W."/>
            <person name="Spatafora J.W."/>
            <person name="Lail K."/>
            <person name="Amirebrahimi M."/>
            <person name="Lipzen A."/>
            <person name="Pangilinan J."/>
            <person name="Andreopoulos W."/>
            <person name="Hayes R.D."/>
            <person name="Ng V."/>
            <person name="Grigoriev I.V."/>
            <person name="Jackson S.A."/>
            <person name="Sutton T.D.S."/>
            <person name="Dobson A.D.W."/>
            <person name="Rama T."/>
        </authorList>
    </citation>
    <scope>NUCLEOTIDE SEQUENCE</scope>
    <source>
        <strain evidence="2">TS7</strain>
    </source>
</reference>
<keyword evidence="3" id="KW-1185">Reference proteome</keyword>
<organism evidence="2 3">
    <name type="scientific">Emericellopsis atlantica</name>
    <dbReference type="NCBI Taxonomy" id="2614577"/>
    <lineage>
        <taxon>Eukaryota</taxon>
        <taxon>Fungi</taxon>
        <taxon>Dikarya</taxon>
        <taxon>Ascomycota</taxon>
        <taxon>Pezizomycotina</taxon>
        <taxon>Sordariomycetes</taxon>
        <taxon>Hypocreomycetidae</taxon>
        <taxon>Hypocreales</taxon>
        <taxon>Bionectriaceae</taxon>
        <taxon>Emericellopsis</taxon>
    </lineage>
</organism>
<dbReference type="Proteomes" id="UP000887229">
    <property type="component" value="Unassembled WGS sequence"/>
</dbReference>
<dbReference type="EMBL" id="MU251301">
    <property type="protein sequence ID" value="KAG9249562.1"/>
    <property type="molecule type" value="Genomic_DNA"/>
</dbReference>
<sequence length="148" mass="16972">MDIECARFRFRGSIIETCWCSKAMIKDIVAVFQLRGRKLYGILAEPQSPLLRDWARTENLLWAHDDGSSLHMLQSEHQVPLLNGPHWPDCVERILAIHSFPDGQVCIGVKWKNDDVPTWEREENLLALLDSTAECLPAVLQRQLIDPL</sequence>
<evidence type="ECO:0008006" key="4">
    <source>
        <dbReference type="Google" id="ProtNLM"/>
    </source>
</evidence>
<protein>
    <recommendedName>
        <fullName evidence="4">Chromo domain-containing protein</fullName>
    </recommendedName>
</protein>
<gene>
    <name evidence="2" type="ORF">F5Z01DRAFT_631454</name>
</gene>
<evidence type="ECO:0000313" key="3">
    <source>
        <dbReference type="Proteomes" id="UP000887229"/>
    </source>
</evidence>
<name>A0A9P7ZD07_9HYPO</name>
<dbReference type="GeneID" id="70292692"/>
<evidence type="ECO:0000313" key="2">
    <source>
        <dbReference type="EMBL" id="KAG9249562.1"/>
    </source>
</evidence>
<comment type="caution">
    <text evidence="2">The sequence shown here is derived from an EMBL/GenBank/DDBJ whole genome shotgun (WGS) entry which is preliminary data.</text>
</comment>
<dbReference type="InterPro" id="IPR016197">
    <property type="entry name" value="Chromo-like_dom_sf"/>
</dbReference>